<reference evidence="9 10" key="1">
    <citation type="submission" date="2015-12" db="EMBL/GenBank/DDBJ databases">
        <title>Dictyostelia acquired genes for synthesis and detection of signals that induce cell-type specialization by lateral gene transfer from prokaryotes.</title>
        <authorList>
            <person name="Gloeckner G."/>
            <person name="Schaap P."/>
        </authorList>
    </citation>
    <scope>NUCLEOTIDE SEQUENCE [LARGE SCALE GENOMIC DNA]</scope>
    <source>
        <strain evidence="9 10">TK</strain>
    </source>
</reference>
<evidence type="ECO:0000256" key="3">
    <source>
        <dbReference type="ARBA" id="ARBA00022679"/>
    </source>
</evidence>
<dbReference type="FunCoup" id="A0A151ZDL3">
    <property type="interactions" value="271"/>
</dbReference>
<dbReference type="GO" id="GO:0016567">
    <property type="term" value="P:protein ubiquitination"/>
    <property type="evidence" value="ECO:0007669"/>
    <property type="project" value="UniProtKB-ARBA"/>
</dbReference>
<dbReference type="CDD" id="cd23808">
    <property type="entry name" value="UBCc_UBE2W"/>
    <property type="match status" value="1"/>
</dbReference>
<dbReference type="Pfam" id="PF00179">
    <property type="entry name" value="UQ_con"/>
    <property type="match status" value="1"/>
</dbReference>
<proteinExistence type="predicted"/>
<dbReference type="AlphaFoldDB" id="A0A151ZDL3"/>
<dbReference type="InterPro" id="IPR000608">
    <property type="entry name" value="UBC"/>
</dbReference>
<dbReference type="EC" id="2.3.2.23" evidence="2"/>
<dbReference type="PROSITE" id="PS50127">
    <property type="entry name" value="UBC_2"/>
    <property type="match status" value="1"/>
</dbReference>
<dbReference type="Proteomes" id="UP000076078">
    <property type="component" value="Unassembled WGS sequence"/>
</dbReference>
<dbReference type="OrthoDB" id="406833at2759"/>
<feature type="domain" description="UBC core" evidence="8">
    <location>
        <begin position="5"/>
        <end position="150"/>
    </location>
</feature>
<dbReference type="PANTHER" id="PTHR24067">
    <property type="entry name" value="UBIQUITIN-CONJUGATING ENZYME E2"/>
    <property type="match status" value="1"/>
</dbReference>
<dbReference type="GO" id="GO:0061631">
    <property type="term" value="F:ubiquitin conjugating enzyme activity"/>
    <property type="evidence" value="ECO:0007669"/>
    <property type="project" value="UniProtKB-EC"/>
</dbReference>
<evidence type="ECO:0000313" key="9">
    <source>
        <dbReference type="EMBL" id="KYQ92043.1"/>
    </source>
</evidence>
<dbReference type="SMART" id="SM00212">
    <property type="entry name" value="UBCc"/>
    <property type="match status" value="1"/>
</dbReference>
<dbReference type="InParanoid" id="A0A151ZDL3"/>
<keyword evidence="3" id="KW-0808">Transferase</keyword>
<evidence type="ECO:0000256" key="2">
    <source>
        <dbReference type="ARBA" id="ARBA00012486"/>
    </source>
</evidence>
<accession>A0A151ZDL3</accession>
<gene>
    <name evidence="9" type="ORF">DLAC_06873</name>
</gene>
<dbReference type="EMBL" id="LODT01000031">
    <property type="protein sequence ID" value="KYQ92043.1"/>
    <property type="molecule type" value="Genomic_DNA"/>
</dbReference>
<evidence type="ECO:0000256" key="1">
    <source>
        <dbReference type="ARBA" id="ARBA00000485"/>
    </source>
</evidence>
<organism evidence="9 10">
    <name type="scientific">Tieghemostelium lacteum</name>
    <name type="common">Slime mold</name>
    <name type="synonym">Dictyostelium lacteum</name>
    <dbReference type="NCBI Taxonomy" id="361077"/>
    <lineage>
        <taxon>Eukaryota</taxon>
        <taxon>Amoebozoa</taxon>
        <taxon>Evosea</taxon>
        <taxon>Eumycetozoa</taxon>
        <taxon>Dictyostelia</taxon>
        <taxon>Dictyosteliales</taxon>
        <taxon>Raperosteliaceae</taxon>
        <taxon>Tieghemostelium</taxon>
    </lineage>
</organism>
<dbReference type="OMA" id="WQMDIKV"/>
<evidence type="ECO:0000256" key="4">
    <source>
        <dbReference type="ARBA" id="ARBA00022786"/>
    </source>
</evidence>
<comment type="catalytic activity">
    <reaction evidence="5">
        <text>S-ubiquitinyl-[E1 ubiquitin-activating enzyme]-L-cysteine + [acceptor protein]-N-terminal-amino acid = [E1 ubiquitin-activating enzyme]-L-cysteine + N-terminal-ubiquitinyl-[acceptor protein].</text>
        <dbReference type="EC" id="2.3.2.25"/>
    </reaction>
</comment>
<evidence type="ECO:0000256" key="7">
    <source>
        <dbReference type="ARBA" id="ARBA00042168"/>
    </source>
</evidence>
<protein>
    <recommendedName>
        <fullName evidence="7">N-terminal E2 ubiquitin-conjugating enzyme</fullName>
        <ecNumber evidence="2">2.3.2.23</ecNumber>
        <ecNumber evidence="6">2.3.2.25</ecNumber>
    </recommendedName>
</protein>
<dbReference type="FunFam" id="3.10.110.10:FF:000022">
    <property type="entry name" value="Ubiquitin-conjugating enzyme E2 W"/>
    <property type="match status" value="1"/>
</dbReference>
<dbReference type="InterPro" id="IPR016135">
    <property type="entry name" value="UBQ-conjugating_enzyme/RWD"/>
</dbReference>
<name>A0A151ZDL3_TIELA</name>
<dbReference type="InterPro" id="IPR050113">
    <property type="entry name" value="Ub_conjugating_enzyme"/>
</dbReference>
<sequence length="150" mass="17138">MASGRYAKRLQKELQEIQKSPPHGIMIEEANNLDRWVVQITGTENTLYNGEKFRLQFRFNSEYPLESPEVMFIGVAPIHPHIYSNGHICLSILYDAWSPALTVSSVCVSILSMLSSCTEKVPPVDNQYYVSRSIGKTPKDTRWMFHDDTV</sequence>
<dbReference type="SUPFAM" id="SSF54495">
    <property type="entry name" value="UBC-like"/>
    <property type="match status" value="1"/>
</dbReference>
<evidence type="ECO:0000313" key="10">
    <source>
        <dbReference type="Proteomes" id="UP000076078"/>
    </source>
</evidence>
<dbReference type="Gene3D" id="3.10.110.10">
    <property type="entry name" value="Ubiquitin Conjugating Enzyme"/>
    <property type="match status" value="1"/>
</dbReference>
<comment type="catalytic activity">
    <reaction evidence="1">
        <text>S-ubiquitinyl-[E1 ubiquitin-activating enzyme]-L-cysteine + [E2 ubiquitin-conjugating enzyme]-L-cysteine = [E1 ubiquitin-activating enzyme]-L-cysteine + S-ubiquitinyl-[E2 ubiquitin-conjugating enzyme]-L-cysteine.</text>
        <dbReference type="EC" id="2.3.2.23"/>
    </reaction>
</comment>
<dbReference type="EC" id="2.3.2.25" evidence="6"/>
<keyword evidence="10" id="KW-1185">Reference proteome</keyword>
<evidence type="ECO:0000259" key="8">
    <source>
        <dbReference type="PROSITE" id="PS50127"/>
    </source>
</evidence>
<dbReference type="STRING" id="361077.A0A151ZDL3"/>
<comment type="caution">
    <text evidence="9">The sequence shown here is derived from an EMBL/GenBank/DDBJ whole genome shotgun (WGS) entry which is preliminary data.</text>
</comment>
<evidence type="ECO:0000256" key="6">
    <source>
        <dbReference type="ARBA" id="ARBA00039075"/>
    </source>
</evidence>
<keyword evidence="4" id="KW-0833">Ubl conjugation pathway</keyword>
<evidence type="ECO:0000256" key="5">
    <source>
        <dbReference type="ARBA" id="ARBA00035805"/>
    </source>
</evidence>